<dbReference type="EMBL" id="CP016268">
    <property type="protein sequence ID" value="ANO51902.1"/>
    <property type="molecule type" value="Genomic_DNA"/>
</dbReference>
<proteinExistence type="predicted"/>
<evidence type="ECO:0000313" key="2">
    <source>
        <dbReference type="Proteomes" id="UP000092695"/>
    </source>
</evidence>
<keyword evidence="2" id="KW-1185">Reference proteome</keyword>
<organism evidence="1 2">
    <name type="scientific">Woeseia oceani</name>
    <dbReference type="NCBI Taxonomy" id="1548547"/>
    <lineage>
        <taxon>Bacteria</taxon>
        <taxon>Pseudomonadati</taxon>
        <taxon>Pseudomonadota</taxon>
        <taxon>Gammaproteobacteria</taxon>
        <taxon>Woeseiales</taxon>
        <taxon>Woeseiaceae</taxon>
        <taxon>Woeseia</taxon>
    </lineage>
</organism>
<dbReference type="AlphaFoldDB" id="A0A193LHB3"/>
<dbReference type="InterPro" id="IPR014917">
    <property type="entry name" value="DUF1800"/>
</dbReference>
<protein>
    <recommendedName>
        <fullName evidence="3">DUF1800 domain-containing protein</fullName>
    </recommendedName>
</protein>
<name>A0A193LHB3_9GAMM</name>
<dbReference type="STRING" id="1548547.BA177_12435"/>
<accession>A0A193LHB3</accession>
<dbReference type="Pfam" id="PF08811">
    <property type="entry name" value="DUF1800"/>
    <property type="match status" value="1"/>
</dbReference>
<sequence>MHTDTVIAANRFGLGAKPGDLTRIDGRHERWLKDQLAGPSRPSPVLADLPTTPKILADFNQLRNMRKSIRDKDDDAPSPDIVREYTRIVRTHYVAQVTARYAHAAVTDLPFHERLVHFWGNHFAVQANKQPLSALAGAFENEAIRPNLGGRFIDLLLAVERHPAMIMNLDNQRSIGPNSTLAKRANSRRNNRELGLNENLAREILELHTLGVDGGYTQDDVTAFARVLTGWSIGGGDRPALREGRPGEFEFRENIHEPGTQTVLGQRYAQKDEAQGVAVLHDLAMHPSTARHIAGKLARHFVADEPPAALVARLADTYLESGGDLPTLHAALSDAPEAYASVHAKYKSPHEYVISAYRAFDYQPDDGRRLIGSLDLMGQTPYRPGSPAGWPDTADEWGGADALLKRIEWANAVAALSGDRVQPVALGEAALGVGMSANTRTAVARAESTSQGLALLLASPDFQRR</sequence>
<reference evidence="1 2" key="1">
    <citation type="submission" date="2016-06" db="EMBL/GenBank/DDBJ databases">
        <title>Complete genome sequence of a deep-branching marine Gamma Proteobacterium Woeseia oceani type strain XK5.</title>
        <authorList>
            <person name="Mu D."/>
            <person name="Du Z."/>
        </authorList>
    </citation>
    <scope>NUCLEOTIDE SEQUENCE [LARGE SCALE GENOMIC DNA]</scope>
    <source>
        <strain evidence="1 2">XK5</strain>
    </source>
</reference>
<dbReference type="KEGG" id="woc:BA177_12435"/>
<dbReference type="OrthoDB" id="9772295at2"/>
<evidence type="ECO:0008006" key="3">
    <source>
        <dbReference type="Google" id="ProtNLM"/>
    </source>
</evidence>
<evidence type="ECO:0000313" key="1">
    <source>
        <dbReference type="EMBL" id="ANO51902.1"/>
    </source>
</evidence>
<dbReference type="Proteomes" id="UP000092695">
    <property type="component" value="Chromosome"/>
</dbReference>
<gene>
    <name evidence="1" type="ORF">BA177_12435</name>
</gene>
<dbReference type="RefSeq" id="WP_068616659.1">
    <property type="nucleotide sequence ID" value="NZ_CP016268.1"/>
</dbReference>